<dbReference type="RefSeq" id="WP_090670327.1">
    <property type="nucleotide sequence ID" value="NZ_FNIT01000002.1"/>
</dbReference>
<feature type="region of interest" description="Disordered" evidence="1">
    <location>
        <begin position="1"/>
        <end position="78"/>
    </location>
</feature>
<evidence type="ECO:0000313" key="2">
    <source>
        <dbReference type="EMBL" id="SDN87381.1"/>
    </source>
</evidence>
<gene>
    <name evidence="2" type="ORF">SAMN05192530_102276</name>
</gene>
<evidence type="ECO:0000313" key="3">
    <source>
        <dbReference type="Proteomes" id="UP000198793"/>
    </source>
</evidence>
<organism evidence="2 3">
    <name type="scientific">Aureimonas jatrophae</name>
    <dbReference type="NCBI Taxonomy" id="1166073"/>
    <lineage>
        <taxon>Bacteria</taxon>
        <taxon>Pseudomonadati</taxon>
        <taxon>Pseudomonadota</taxon>
        <taxon>Alphaproteobacteria</taxon>
        <taxon>Hyphomicrobiales</taxon>
        <taxon>Aurantimonadaceae</taxon>
        <taxon>Aureimonas</taxon>
    </lineage>
</organism>
<name>A0A1H0EYG1_9HYPH</name>
<dbReference type="Proteomes" id="UP000198793">
    <property type="component" value="Unassembled WGS sequence"/>
</dbReference>
<protein>
    <submittedName>
        <fullName evidence="2">Uncharacterized protein</fullName>
    </submittedName>
</protein>
<dbReference type="AlphaFoldDB" id="A0A1H0EYG1"/>
<sequence length="78" mass="8460">MTPSRDNPILPEAVGEDGFIADNQDKAPAGRPQHDRDDDVSAEQGRVMSEDERLDEALEETFPTSDPIAPSRIDGPGN</sequence>
<reference evidence="2 3" key="1">
    <citation type="submission" date="2016-10" db="EMBL/GenBank/DDBJ databases">
        <authorList>
            <person name="de Groot N.N."/>
        </authorList>
    </citation>
    <scope>NUCLEOTIDE SEQUENCE [LARGE SCALE GENOMIC DNA]</scope>
    <source>
        <strain evidence="3">L7-484,KACC 16230,DSM 25025</strain>
    </source>
</reference>
<proteinExistence type="predicted"/>
<dbReference type="EMBL" id="FNIT01000002">
    <property type="protein sequence ID" value="SDN87381.1"/>
    <property type="molecule type" value="Genomic_DNA"/>
</dbReference>
<accession>A0A1H0EYG1</accession>
<dbReference type="STRING" id="1166073.SAMN05192530_102276"/>
<keyword evidence="3" id="KW-1185">Reference proteome</keyword>
<dbReference type="OrthoDB" id="7908694at2"/>
<evidence type="ECO:0000256" key="1">
    <source>
        <dbReference type="SAM" id="MobiDB-lite"/>
    </source>
</evidence>